<proteinExistence type="predicted"/>
<comment type="caution">
    <text evidence="3">The sequence shown here is derived from an EMBL/GenBank/DDBJ whole genome shotgun (WGS) entry which is preliminary data.</text>
</comment>
<gene>
    <name evidence="3" type="ORF">QCA50_002548</name>
</gene>
<dbReference type="SUPFAM" id="SSF81383">
    <property type="entry name" value="F-box domain"/>
    <property type="match status" value="1"/>
</dbReference>
<sequence>MASNIRKRTRDVTDAVATPDTGTENPVPAKRVKRVEENKAVTRVRRKGTLQELPKMPLDIIDEVLKRMRIEDLLNLSRTTKAFRELVLAPGARRFWKEAMKNSQAEGLPECPKWLSEPAYANLMYSPYCHVRKTIDIRSWHCGLQYFYRIVSLETYNRSCSP</sequence>
<dbReference type="SMART" id="SM00256">
    <property type="entry name" value="FBOX"/>
    <property type="match status" value="1"/>
</dbReference>
<keyword evidence="4" id="KW-1185">Reference proteome</keyword>
<evidence type="ECO:0000256" key="1">
    <source>
        <dbReference type="SAM" id="MobiDB-lite"/>
    </source>
</evidence>
<dbReference type="InterPro" id="IPR001810">
    <property type="entry name" value="F-box_dom"/>
</dbReference>
<evidence type="ECO:0000259" key="2">
    <source>
        <dbReference type="PROSITE" id="PS50181"/>
    </source>
</evidence>
<accession>A0AAW0GZB9</accession>
<evidence type="ECO:0000313" key="3">
    <source>
        <dbReference type="EMBL" id="KAK7695356.1"/>
    </source>
</evidence>
<dbReference type="AlphaFoldDB" id="A0AAW0GZB9"/>
<organism evidence="3 4">
    <name type="scientific">Cerrena zonata</name>
    <dbReference type="NCBI Taxonomy" id="2478898"/>
    <lineage>
        <taxon>Eukaryota</taxon>
        <taxon>Fungi</taxon>
        <taxon>Dikarya</taxon>
        <taxon>Basidiomycota</taxon>
        <taxon>Agaricomycotina</taxon>
        <taxon>Agaricomycetes</taxon>
        <taxon>Polyporales</taxon>
        <taxon>Cerrenaceae</taxon>
        <taxon>Cerrena</taxon>
    </lineage>
</organism>
<dbReference type="EMBL" id="JASBNA010000002">
    <property type="protein sequence ID" value="KAK7695356.1"/>
    <property type="molecule type" value="Genomic_DNA"/>
</dbReference>
<dbReference type="Pfam" id="PF00646">
    <property type="entry name" value="F-box"/>
    <property type="match status" value="1"/>
</dbReference>
<dbReference type="Proteomes" id="UP001385951">
    <property type="component" value="Unassembled WGS sequence"/>
</dbReference>
<reference evidence="3 4" key="1">
    <citation type="submission" date="2022-09" db="EMBL/GenBank/DDBJ databases">
        <authorList>
            <person name="Palmer J.M."/>
        </authorList>
    </citation>
    <scope>NUCLEOTIDE SEQUENCE [LARGE SCALE GENOMIC DNA]</scope>
    <source>
        <strain evidence="3 4">DSM 7382</strain>
    </source>
</reference>
<feature type="region of interest" description="Disordered" evidence="1">
    <location>
        <begin position="1"/>
        <end position="29"/>
    </location>
</feature>
<evidence type="ECO:0000313" key="4">
    <source>
        <dbReference type="Proteomes" id="UP001385951"/>
    </source>
</evidence>
<protein>
    <recommendedName>
        <fullName evidence="2">F-box domain-containing protein</fullName>
    </recommendedName>
</protein>
<dbReference type="PROSITE" id="PS50181">
    <property type="entry name" value="FBOX"/>
    <property type="match status" value="1"/>
</dbReference>
<dbReference type="InterPro" id="IPR036047">
    <property type="entry name" value="F-box-like_dom_sf"/>
</dbReference>
<feature type="domain" description="F-box" evidence="2">
    <location>
        <begin position="50"/>
        <end position="99"/>
    </location>
</feature>
<name>A0AAW0GZB9_9APHY</name>